<accession>A0A5S3X5U1</accession>
<sequence>MANIVFIATSLDGYIADKHGKLDWLRSVPNPDNVDTGFNTLMTRIDAIVMGRNTFEIVMSFDCDWPYTKPVFVVSNTMTKVPQGFEEKVFLLKGEPKEIVDKLNARGFNELYIDGGVTIQNFLQDDLIDEMVITRFPVLLGGGSPLFGELTQPLQFKVARSEIVLKDLVQTTYVRQA</sequence>
<protein>
    <submittedName>
        <fullName evidence="2">Diacylglycerol kinase</fullName>
    </submittedName>
</protein>
<keyword evidence="2" id="KW-0808">Transferase</keyword>
<dbReference type="Gene3D" id="3.40.430.10">
    <property type="entry name" value="Dihydrofolate Reductase, subunit A"/>
    <property type="match status" value="1"/>
</dbReference>
<evidence type="ECO:0000313" key="3">
    <source>
        <dbReference type="Proteomes" id="UP000306719"/>
    </source>
</evidence>
<comment type="caution">
    <text evidence="2">The sequence shown here is derived from an EMBL/GenBank/DDBJ whole genome shotgun (WGS) entry which is preliminary data.</text>
</comment>
<dbReference type="GO" id="GO:0009231">
    <property type="term" value="P:riboflavin biosynthetic process"/>
    <property type="evidence" value="ECO:0007669"/>
    <property type="project" value="InterPro"/>
</dbReference>
<keyword evidence="2" id="KW-0418">Kinase</keyword>
<dbReference type="InterPro" id="IPR002734">
    <property type="entry name" value="RibDG_C"/>
</dbReference>
<proteinExistence type="predicted"/>
<name>A0A5S3X5U1_9GAMM</name>
<dbReference type="EMBL" id="PNCJ01000004">
    <property type="protein sequence ID" value="TMP39849.1"/>
    <property type="molecule type" value="Genomic_DNA"/>
</dbReference>
<reference evidence="3" key="2">
    <citation type="submission" date="2019-06" db="EMBL/GenBank/DDBJ databases">
        <title>Co-occurence of chitin degradation, pigmentation and bioactivity in marine Pseudoalteromonas.</title>
        <authorList>
            <person name="Sonnenschein E.C."/>
            <person name="Bech P.K."/>
        </authorList>
    </citation>
    <scope>NUCLEOTIDE SEQUENCE [LARGE SCALE GENOMIC DNA]</scope>
    <source>
        <strain evidence="3">S2599</strain>
    </source>
</reference>
<dbReference type="SUPFAM" id="SSF53597">
    <property type="entry name" value="Dihydrofolate reductase-like"/>
    <property type="match status" value="1"/>
</dbReference>
<dbReference type="OrthoDB" id="9782335at2"/>
<dbReference type="Proteomes" id="UP000306719">
    <property type="component" value="Unassembled WGS sequence"/>
</dbReference>
<dbReference type="GO" id="GO:0016301">
    <property type="term" value="F:kinase activity"/>
    <property type="evidence" value="ECO:0007669"/>
    <property type="project" value="UniProtKB-KW"/>
</dbReference>
<dbReference type="Pfam" id="PF01872">
    <property type="entry name" value="RibD_C"/>
    <property type="match status" value="1"/>
</dbReference>
<evidence type="ECO:0000313" key="2">
    <source>
        <dbReference type="EMBL" id="TMP39849.1"/>
    </source>
</evidence>
<dbReference type="AlphaFoldDB" id="A0A5S3X5U1"/>
<dbReference type="RefSeq" id="WP_138543095.1">
    <property type="nucleotide sequence ID" value="NZ_PNCJ01000004.1"/>
</dbReference>
<dbReference type="InterPro" id="IPR050765">
    <property type="entry name" value="Riboflavin_Biosynth_HTPR"/>
</dbReference>
<dbReference type="PANTHER" id="PTHR38011">
    <property type="entry name" value="DIHYDROFOLATE REDUCTASE FAMILY PROTEIN (AFU_ORTHOLOGUE AFUA_8G06820)"/>
    <property type="match status" value="1"/>
</dbReference>
<gene>
    <name evidence="2" type="ORF">CWB98_00845</name>
</gene>
<dbReference type="PANTHER" id="PTHR38011:SF11">
    <property type="entry name" value="2,5-DIAMINO-6-RIBOSYLAMINO-4(3H)-PYRIMIDINONE 5'-PHOSPHATE REDUCTASE"/>
    <property type="match status" value="1"/>
</dbReference>
<dbReference type="InterPro" id="IPR024072">
    <property type="entry name" value="DHFR-like_dom_sf"/>
</dbReference>
<feature type="domain" description="Bacterial bifunctional deaminase-reductase C-terminal" evidence="1">
    <location>
        <begin position="4"/>
        <end position="167"/>
    </location>
</feature>
<reference evidence="2 3" key="1">
    <citation type="submission" date="2018-01" db="EMBL/GenBank/DDBJ databases">
        <authorList>
            <person name="Paulsen S."/>
            <person name="Gram L.K."/>
        </authorList>
    </citation>
    <scope>NUCLEOTIDE SEQUENCE [LARGE SCALE GENOMIC DNA]</scope>
    <source>
        <strain evidence="2 3">S2599</strain>
    </source>
</reference>
<evidence type="ECO:0000259" key="1">
    <source>
        <dbReference type="Pfam" id="PF01872"/>
    </source>
</evidence>
<organism evidence="2 3">
    <name type="scientific">Pseudoalteromonas rubra</name>
    <dbReference type="NCBI Taxonomy" id="43658"/>
    <lineage>
        <taxon>Bacteria</taxon>
        <taxon>Pseudomonadati</taxon>
        <taxon>Pseudomonadota</taxon>
        <taxon>Gammaproteobacteria</taxon>
        <taxon>Alteromonadales</taxon>
        <taxon>Pseudoalteromonadaceae</taxon>
        <taxon>Pseudoalteromonas</taxon>
    </lineage>
</organism>
<dbReference type="GO" id="GO:0008703">
    <property type="term" value="F:5-amino-6-(5-phosphoribosylamino)uracil reductase activity"/>
    <property type="evidence" value="ECO:0007669"/>
    <property type="project" value="InterPro"/>
</dbReference>